<keyword evidence="1 3" id="KW-0732">Signal</keyword>
<name>A0A418QYM7_9BACT</name>
<dbReference type="PANTHER" id="PTHR46580:SF2">
    <property type="entry name" value="MAM DOMAIN-CONTAINING PROTEIN"/>
    <property type="match status" value="1"/>
</dbReference>
<dbReference type="SUPFAM" id="SSF69318">
    <property type="entry name" value="Integrin alpha N-terminal domain"/>
    <property type="match status" value="2"/>
</dbReference>
<dbReference type="Pfam" id="PF18962">
    <property type="entry name" value="Por_Secre_tail"/>
    <property type="match status" value="1"/>
</dbReference>
<feature type="compositionally biased region" description="Polar residues" evidence="2">
    <location>
        <begin position="857"/>
        <end position="878"/>
    </location>
</feature>
<evidence type="ECO:0000256" key="3">
    <source>
        <dbReference type="SAM" id="SignalP"/>
    </source>
</evidence>
<proteinExistence type="predicted"/>
<feature type="chain" id="PRO_5019569671" evidence="3">
    <location>
        <begin position="35"/>
        <end position="1120"/>
    </location>
</feature>
<comment type="caution">
    <text evidence="5">The sequence shown here is derived from an EMBL/GenBank/DDBJ whole genome shotgun (WGS) entry which is preliminary data.</text>
</comment>
<evidence type="ECO:0000313" key="6">
    <source>
        <dbReference type="Proteomes" id="UP000284250"/>
    </source>
</evidence>
<accession>A0A418QYM7</accession>
<feature type="region of interest" description="Disordered" evidence="2">
    <location>
        <begin position="857"/>
        <end position="884"/>
    </location>
</feature>
<dbReference type="CDD" id="cd00102">
    <property type="entry name" value="IPT"/>
    <property type="match status" value="1"/>
</dbReference>
<dbReference type="PANTHER" id="PTHR46580">
    <property type="entry name" value="SENSOR KINASE-RELATED"/>
    <property type="match status" value="1"/>
</dbReference>
<dbReference type="InterPro" id="IPR028994">
    <property type="entry name" value="Integrin_alpha_N"/>
</dbReference>
<dbReference type="Proteomes" id="UP000284250">
    <property type="component" value="Unassembled WGS sequence"/>
</dbReference>
<keyword evidence="6" id="KW-1185">Reference proteome</keyword>
<feature type="signal peptide" evidence="3">
    <location>
        <begin position="1"/>
        <end position="34"/>
    </location>
</feature>
<evidence type="ECO:0000256" key="2">
    <source>
        <dbReference type="SAM" id="MobiDB-lite"/>
    </source>
</evidence>
<dbReference type="EMBL" id="QYCN01000013">
    <property type="protein sequence ID" value="RIY10261.1"/>
    <property type="molecule type" value="Genomic_DNA"/>
</dbReference>
<evidence type="ECO:0000256" key="1">
    <source>
        <dbReference type="ARBA" id="ARBA00022729"/>
    </source>
</evidence>
<dbReference type="Pfam" id="PF13517">
    <property type="entry name" value="FG-GAP_3"/>
    <property type="match status" value="4"/>
</dbReference>
<dbReference type="AlphaFoldDB" id="A0A418QYM7"/>
<dbReference type="Gene3D" id="2.130.10.130">
    <property type="entry name" value="Integrin alpha, N-terminal"/>
    <property type="match status" value="2"/>
</dbReference>
<dbReference type="InterPro" id="IPR026444">
    <property type="entry name" value="Secre_tail"/>
</dbReference>
<feature type="domain" description="Secretion system C-terminal sorting" evidence="4">
    <location>
        <begin position="1042"/>
        <end position="1118"/>
    </location>
</feature>
<gene>
    <name evidence="5" type="ORF">D0T11_10435</name>
</gene>
<evidence type="ECO:0000259" key="4">
    <source>
        <dbReference type="Pfam" id="PF18962"/>
    </source>
</evidence>
<evidence type="ECO:0000313" key="5">
    <source>
        <dbReference type="EMBL" id="RIY10261.1"/>
    </source>
</evidence>
<dbReference type="Gene3D" id="2.60.40.10">
    <property type="entry name" value="Immunoglobulins"/>
    <property type="match status" value="1"/>
</dbReference>
<dbReference type="InterPro" id="IPR013517">
    <property type="entry name" value="FG-GAP"/>
</dbReference>
<sequence>MIPFLPKRFCETSGHRLGPVLAGLAMLLAPAAFGQSFASKTDYPTGLSQPRSIVSGDLDGDGRLDLVLGGVGAISVLKAQGAAGAFGSPVAYSVGGTESDVVAVADLNGDGRLDIVTTNFTGNQTIVFLNPAATPGTFGAGVAYTTGGTNPLPVGVADMNGDGLPDIVVANRNEATVGILLNSMTTPGTFGAATTYSYGFGVTYGLRLGDLNNDGRPDVAVTLQSSNQVGVLLNSATTPGTLGTAVAYPVNGSVPDEVRLADVNGDGRLDIITANTGGSGSVSVLLASGAPGSFTAGVNYPGGGGNVAVTLGDVTGDGLTDIVTPTGQSGTSVNVLPGQGNGTFGAAVSFPIGAAFHYGVELGDLNGDGRLDIAVPNGGANTVSILLNSGTYAALALTSVNPNSGPVGTVVTLTGTALTGATAVSFNGTAATSFTVNSSTQITATVPTGATTGLLTVTTSAGTSNGLVFTVTVAPADLVINTPGQSIPAGTYNTITVNSGGTGTLAGNVTVNTRVTVNSGGTLNDGCNNIVGAGSFTLAAGGTLGICNAAGITLSGAQGAIQSTGPRSFSTDASYVYNGTAAQTTGNGLPGQVRNLSTTNANAVTLSAATSVAQVLTVAGAGNLATAGNALTLLSRNTGTAVVVNSSTGVVVGNATVQRYIDPSLNPGLGYRHYSAPVANTTVADLATTGFTPEVSQASTYNTSATPGTTTPFPTVFGYDQSRVTLPNAYDPFNRGFVVPASPATPLAVGQGYSVSIAADQLVDFVGTLNNGTQSLALNRVAGNADAGWQLLGNPYPAPLDYSRVAPADRANLDAAIYVYSSTGQYAGQYRSYANGVGGNPVLPVGQGFFARVSSGQTSGSLTFRNSQRLTSPDSTAFQRPAADPRPLVQLDLRGSNGLADGFYLYAETGATAAFDSQLDAVKLPNPTGLNLSSRAASGEELAIDGRPAFTAATALALSVGVPTAGSYTLTAATLRNLPAGLDAYLSDAQTGQTVNLRTQPAYTFSVTAAQATALLTGRFTLRFSATVLASKAALAAAQVSLYPNPAHNTFSVQVPAIAGASAVQVELLNPLGQVVRRQSAALPAAGTTLQVEATGLAAGVYTLRLQAGTSILAKRVVLY</sequence>
<organism evidence="5 6">
    <name type="scientific">Hymenobacter rubripertinctus</name>
    <dbReference type="NCBI Taxonomy" id="2029981"/>
    <lineage>
        <taxon>Bacteria</taxon>
        <taxon>Pseudomonadati</taxon>
        <taxon>Bacteroidota</taxon>
        <taxon>Cytophagia</taxon>
        <taxon>Cytophagales</taxon>
        <taxon>Hymenobacteraceae</taxon>
        <taxon>Hymenobacter</taxon>
    </lineage>
</organism>
<dbReference type="NCBIfam" id="TIGR04183">
    <property type="entry name" value="Por_Secre_tail"/>
    <property type="match status" value="1"/>
</dbReference>
<protein>
    <submittedName>
        <fullName evidence="5">T9SS C-terminal target domain-containing protein</fullName>
    </submittedName>
</protein>
<dbReference type="OrthoDB" id="9816120at2"/>
<reference evidence="5 6" key="1">
    <citation type="submission" date="2019-01" db="EMBL/GenBank/DDBJ databases">
        <title>Hymenobacter humicola sp. nov., isolated from soils in Antarctica.</title>
        <authorList>
            <person name="Sedlacek I."/>
            <person name="Holochova P."/>
            <person name="Kralova S."/>
            <person name="Pantucek R."/>
            <person name="Stankova E."/>
            <person name="Vrbovska V."/>
            <person name="Kristofova L."/>
            <person name="Svec P."/>
            <person name="Busse H.-J."/>
        </authorList>
    </citation>
    <scope>NUCLEOTIDE SEQUENCE [LARGE SCALE GENOMIC DNA]</scope>
    <source>
        <strain evidence="5 6">CCM 8852</strain>
    </source>
</reference>
<dbReference type="InterPro" id="IPR013783">
    <property type="entry name" value="Ig-like_fold"/>
</dbReference>